<sequence>MKKSKITGDIAVMEVSHHSTMGSRTRAAKTLALQRLSKTTPPSAPPALGVGLNPDVSSFSYLQLRSRRLEKLASPVSNKTKQSRERKGSGFREVEKSEGCFGNKEIIVGVEICCGTTEEACFGGELRHRNTRESLSCGLINDLETIAAPGSTTKPRTSPSTHRRGLGNNEQRSVPTAQEMEAFFACAEQQQQRQFMEKYNFDIANDSPLPGRYEWVKITP</sequence>
<keyword evidence="8" id="KW-0808">Transferase</keyword>
<evidence type="ECO:0000313" key="9">
    <source>
        <dbReference type="Proteomes" id="UP001165190"/>
    </source>
</evidence>
<evidence type="ECO:0000256" key="3">
    <source>
        <dbReference type="ARBA" id="ARBA00023013"/>
    </source>
</evidence>
<evidence type="ECO:0000313" key="8">
    <source>
        <dbReference type="EMBL" id="GMI76179.1"/>
    </source>
</evidence>
<feature type="compositionally biased region" description="Polar residues" evidence="6">
    <location>
        <begin position="150"/>
        <end position="160"/>
    </location>
</feature>
<keyword evidence="3 5" id="KW-0649">Protein kinase inhibitor</keyword>
<evidence type="ECO:0000256" key="4">
    <source>
        <dbReference type="ARBA" id="ARBA00023306"/>
    </source>
</evidence>
<reference evidence="8" key="1">
    <citation type="submission" date="2023-05" db="EMBL/GenBank/DDBJ databases">
        <title>Genome and transcriptome analyses reveal genes involved in the formation of fine ridges on petal epidermal cells in Hibiscus trionum.</title>
        <authorList>
            <person name="Koshimizu S."/>
            <person name="Masuda S."/>
            <person name="Ishii T."/>
            <person name="Shirasu K."/>
            <person name="Hoshino A."/>
            <person name="Arita M."/>
        </authorList>
    </citation>
    <scope>NUCLEOTIDE SEQUENCE</scope>
    <source>
        <strain evidence="8">Hamamatsu line</strain>
    </source>
</reference>
<evidence type="ECO:0000259" key="7">
    <source>
        <dbReference type="Pfam" id="PF02234"/>
    </source>
</evidence>
<dbReference type="GO" id="GO:0051726">
    <property type="term" value="P:regulation of cell cycle"/>
    <property type="evidence" value="ECO:0007669"/>
    <property type="project" value="InterPro"/>
</dbReference>
<comment type="similarity">
    <text evidence="2 5">Belongs to the CDI family. ICK/KRP subfamily.</text>
</comment>
<dbReference type="GO" id="GO:0005654">
    <property type="term" value="C:nucleoplasm"/>
    <property type="evidence" value="ECO:0007669"/>
    <property type="project" value="UniProtKB-SubCell"/>
</dbReference>
<dbReference type="EMBL" id="BSYR01000012">
    <property type="protein sequence ID" value="GMI76179.1"/>
    <property type="molecule type" value="Genomic_DNA"/>
</dbReference>
<protein>
    <recommendedName>
        <fullName evidence="5">Cyclin-dependent kinase inhibitor</fullName>
    </recommendedName>
</protein>
<name>A0A9W7HEW1_HIBTR</name>
<dbReference type="Gene3D" id="4.10.365.10">
    <property type="entry name" value="p27"/>
    <property type="match status" value="1"/>
</dbReference>
<keyword evidence="9" id="KW-1185">Reference proteome</keyword>
<proteinExistence type="inferred from homology"/>
<keyword evidence="8" id="KW-0418">Kinase</keyword>
<feature type="compositionally biased region" description="Basic and acidic residues" evidence="6">
    <location>
        <begin position="82"/>
        <end position="94"/>
    </location>
</feature>
<evidence type="ECO:0000256" key="1">
    <source>
        <dbReference type="ARBA" id="ARBA00004642"/>
    </source>
</evidence>
<dbReference type="GO" id="GO:0004861">
    <property type="term" value="F:cyclin-dependent protein serine/threonine kinase inhibitor activity"/>
    <property type="evidence" value="ECO:0007669"/>
    <property type="project" value="UniProtKB-UniRule"/>
</dbReference>
<feature type="region of interest" description="Disordered" evidence="6">
    <location>
        <begin position="72"/>
        <end position="94"/>
    </location>
</feature>
<evidence type="ECO:0000256" key="6">
    <source>
        <dbReference type="SAM" id="MobiDB-lite"/>
    </source>
</evidence>
<accession>A0A9W7HEW1</accession>
<dbReference type="InterPro" id="IPR044275">
    <property type="entry name" value="KRP"/>
</dbReference>
<dbReference type="InterPro" id="IPR003175">
    <property type="entry name" value="CDI_dom"/>
</dbReference>
<dbReference type="Pfam" id="PF02234">
    <property type="entry name" value="CDI"/>
    <property type="match status" value="1"/>
</dbReference>
<comment type="subcellular location">
    <subcellularLocation>
        <location evidence="1">Nucleus</location>
        <location evidence="1">Nucleoplasm</location>
    </subcellularLocation>
</comment>
<organism evidence="8 9">
    <name type="scientific">Hibiscus trionum</name>
    <name type="common">Flower of an hour</name>
    <dbReference type="NCBI Taxonomy" id="183268"/>
    <lineage>
        <taxon>Eukaryota</taxon>
        <taxon>Viridiplantae</taxon>
        <taxon>Streptophyta</taxon>
        <taxon>Embryophyta</taxon>
        <taxon>Tracheophyta</taxon>
        <taxon>Spermatophyta</taxon>
        <taxon>Magnoliopsida</taxon>
        <taxon>eudicotyledons</taxon>
        <taxon>Gunneridae</taxon>
        <taxon>Pentapetalae</taxon>
        <taxon>rosids</taxon>
        <taxon>malvids</taxon>
        <taxon>Malvales</taxon>
        <taxon>Malvaceae</taxon>
        <taxon>Malvoideae</taxon>
        <taxon>Hibiscus</taxon>
    </lineage>
</organism>
<gene>
    <name evidence="8" type="ORF">HRI_001287200</name>
</gene>
<evidence type="ECO:0000256" key="5">
    <source>
        <dbReference type="PIRNR" id="PIRNR017811"/>
    </source>
</evidence>
<dbReference type="PIRSF" id="PIRSF017811">
    <property type="entry name" value="CDK_inhib_pln"/>
    <property type="match status" value="1"/>
</dbReference>
<dbReference type="AlphaFoldDB" id="A0A9W7HEW1"/>
<dbReference type="InterPro" id="IPR044898">
    <property type="entry name" value="CDI_dom_sf"/>
</dbReference>
<feature type="region of interest" description="Disordered" evidence="6">
    <location>
        <begin position="148"/>
        <end position="173"/>
    </location>
</feature>
<evidence type="ECO:0000256" key="2">
    <source>
        <dbReference type="ARBA" id="ARBA00010274"/>
    </source>
</evidence>
<dbReference type="PANTHER" id="PTHR46776">
    <property type="entry name" value="CYCLIN-DEPENDENT KINASE INHIBITOR 4-RELATED"/>
    <property type="match status" value="1"/>
</dbReference>
<dbReference type="Proteomes" id="UP001165190">
    <property type="component" value="Unassembled WGS sequence"/>
</dbReference>
<comment type="caution">
    <text evidence="8">The sequence shown here is derived from an EMBL/GenBank/DDBJ whole genome shotgun (WGS) entry which is preliminary data.</text>
</comment>
<feature type="domain" description="Cyclin-dependent kinase inhibitor" evidence="7">
    <location>
        <begin position="174"/>
        <end position="218"/>
    </location>
</feature>
<dbReference type="OrthoDB" id="6373236at2759"/>
<keyword evidence="4" id="KW-0131">Cell cycle</keyword>
<dbReference type="GO" id="GO:0016301">
    <property type="term" value="F:kinase activity"/>
    <property type="evidence" value="ECO:0007669"/>
    <property type="project" value="UniProtKB-KW"/>
</dbReference>